<sequence>MDEDLDPLNIGNVKSTNVKKFSVKTHVMSKSTSSEPVDIFSVTKTKKTKKRTKAEDSDNQVFFESPIQKSLNPNSSIHRRRKSLKEITKKAEQDFESISPRPDVIPPSPSLPEMSSCLADSKEKTTTNNIFDLISTNDTQKSTPTMYKTDLFNDDGNYSNEDFSIYFLKENWNKEPSKSVKPARIKMLNRSIDILDSLFKNLKTDLDKSVLERLNDEASRNAINQKLISTRRRGLEKNRKIAVLQNIYLQKKQKIEEIKKEVIRSKMARTAAFIELLKKMNNESEKDDKLIPAINVEAFQTSLEKMDVEPKARITKIKQKLKRLKPHLREIVPTKPGTGDWYQNIVHPDSKTGQIIQRFEANVNELTYDDVYLIVQHIAKKLDKSSKKKTTNSGLNSPSLNISTSAEIDPKNDLDGDINNTSNNTGNISNSNSIDELALTESENRKFILVEQLMFDLAWQKKKYPFGVIRGDPSHTRIKPHLPVSADLFPAAIGNTLIPKVYAFTPFSALNGMNWPFKSAVDMIFEMFILTNPFEIARVFWNVIQETAQCMQKIYFIDQGIPSEEVEIDFDSLFPVLMICVFTFGSDEWLEIALYTISFNEQVPEDPQLQFAMTYLEGLVTHIMALDPKVLKKKATEMRNKWADEEHDPLGVK</sequence>
<organism evidence="2 3">
    <name type="scientific">Tritrichomonas musculus</name>
    <dbReference type="NCBI Taxonomy" id="1915356"/>
    <lineage>
        <taxon>Eukaryota</taxon>
        <taxon>Metamonada</taxon>
        <taxon>Parabasalia</taxon>
        <taxon>Tritrichomonadida</taxon>
        <taxon>Tritrichomonadidae</taxon>
        <taxon>Tritrichomonas</taxon>
    </lineage>
</organism>
<evidence type="ECO:0008006" key="4">
    <source>
        <dbReference type="Google" id="ProtNLM"/>
    </source>
</evidence>
<comment type="caution">
    <text evidence="2">The sequence shown here is derived from an EMBL/GenBank/DDBJ whole genome shotgun (WGS) entry which is preliminary data.</text>
</comment>
<proteinExistence type="predicted"/>
<evidence type="ECO:0000313" key="2">
    <source>
        <dbReference type="EMBL" id="KAK8860211.1"/>
    </source>
</evidence>
<feature type="region of interest" description="Disordered" evidence="1">
    <location>
        <begin position="385"/>
        <end position="427"/>
    </location>
</feature>
<protein>
    <recommendedName>
        <fullName evidence="4">VPS9 domain-containing protein</fullName>
    </recommendedName>
</protein>
<keyword evidence="3" id="KW-1185">Reference proteome</keyword>
<feature type="compositionally biased region" description="Low complexity" evidence="1">
    <location>
        <begin position="417"/>
        <end position="427"/>
    </location>
</feature>
<evidence type="ECO:0000256" key="1">
    <source>
        <dbReference type="SAM" id="MobiDB-lite"/>
    </source>
</evidence>
<dbReference type="Proteomes" id="UP001470230">
    <property type="component" value="Unassembled WGS sequence"/>
</dbReference>
<gene>
    <name evidence="2" type="ORF">M9Y10_011876</name>
</gene>
<reference evidence="2 3" key="1">
    <citation type="submission" date="2024-04" db="EMBL/GenBank/DDBJ databases">
        <title>Tritrichomonas musculus Genome.</title>
        <authorList>
            <person name="Alves-Ferreira E."/>
            <person name="Grigg M."/>
            <person name="Lorenzi H."/>
            <person name="Galac M."/>
        </authorList>
    </citation>
    <scope>NUCLEOTIDE SEQUENCE [LARGE SCALE GENOMIC DNA]</scope>
    <source>
        <strain evidence="2 3">EAF2021</strain>
    </source>
</reference>
<name>A0ABR2IBA7_9EUKA</name>
<evidence type="ECO:0000313" key="3">
    <source>
        <dbReference type="Proteomes" id="UP001470230"/>
    </source>
</evidence>
<dbReference type="EMBL" id="JAPFFF010000018">
    <property type="protein sequence ID" value="KAK8860211.1"/>
    <property type="molecule type" value="Genomic_DNA"/>
</dbReference>
<feature type="region of interest" description="Disordered" evidence="1">
    <location>
        <begin position="91"/>
        <end position="114"/>
    </location>
</feature>
<accession>A0ABR2IBA7</accession>